<accession>A0A5B0R3U5</accession>
<reference evidence="2 3" key="1">
    <citation type="submission" date="2019-05" db="EMBL/GenBank/DDBJ databases">
        <title>Emergence of the Ug99 lineage of the wheat stem rust pathogen through somatic hybridization.</title>
        <authorList>
            <person name="Li F."/>
            <person name="Upadhyaya N.M."/>
            <person name="Sperschneider J."/>
            <person name="Matny O."/>
            <person name="Nguyen-Phuc H."/>
            <person name="Mago R."/>
            <person name="Raley C."/>
            <person name="Miller M.E."/>
            <person name="Silverstein K.A.T."/>
            <person name="Henningsen E."/>
            <person name="Hirsch C.D."/>
            <person name="Visser B."/>
            <person name="Pretorius Z.A."/>
            <person name="Steffenson B.J."/>
            <person name="Schwessinger B."/>
            <person name="Dodds P.N."/>
            <person name="Figueroa M."/>
        </authorList>
    </citation>
    <scope>NUCLEOTIDE SEQUENCE [LARGE SCALE GENOMIC DNA]</scope>
    <source>
        <strain evidence="2">21-0</strain>
    </source>
</reference>
<evidence type="ECO:0000313" key="3">
    <source>
        <dbReference type="Proteomes" id="UP000324748"/>
    </source>
</evidence>
<gene>
    <name evidence="2" type="ORF">PGT21_037274</name>
</gene>
<protein>
    <submittedName>
        <fullName evidence="2">Uncharacterized protein</fullName>
    </submittedName>
</protein>
<evidence type="ECO:0000313" key="2">
    <source>
        <dbReference type="EMBL" id="KAA1120216.1"/>
    </source>
</evidence>
<name>A0A5B0R3U5_PUCGR</name>
<keyword evidence="3" id="KW-1185">Reference proteome</keyword>
<feature type="compositionally biased region" description="Low complexity" evidence="1">
    <location>
        <begin position="23"/>
        <end position="33"/>
    </location>
</feature>
<organism evidence="2 3">
    <name type="scientific">Puccinia graminis f. sp. tritici</name>
    <dbReference type="NCBI Taxonomy" id="56615"/>
    <lineage>
        <taxon>Eukaryota</taxon>
        <taxon>Fungi</taxon>
        <taxon>Dikarya</taxon>
        <taxon>Basidiomycota</taxon>
        <taxon>Pucciniomycotina</taxon>
        <taxon>Pucciniomycetes</taxon>
        <taxon>Pucciniales</taxon>
        <taxon>Pucciniaceae</taxon>
        <taxon>Puccinia</taxon>
    </lineage>
</organism>
<comment type="caution">
    <text evidence="2">The sequence shown here is derived from an EMBL/GenBank/DDBJ whole genome shotgun (WGS) entry which is preliminary data.</text>
</comment>
<proteinExistence type="predicted"/>
<sequence>MRSAAGRGRTLSMHRTPYSTRLASQQQSASDSDQVARPIDRTDNAAVYLQDRQRRHTSYEGERTTGHRAPPLPASAPSQTTCCLSSSAAAANFNSKVNKRLAVAPLPFLRPLRVK</sequence>
<dbReference type="AlphaFoldDB" id="A0A5B0R3U5"/>
<dbReference type="EMBL" id="VSWC01000001">
    <property type="protein sequence ID" value="KAA1120216.1"/>
    <property type="molecule type" value="Genomic_DNA"/>
</dbReference>
<dbReference type="Proteomes" id="UP000324748">
    <property type="component" value="Unassembled WGS sequence"/>
</dbReference>
<evidence type="ECO:0000256" key="1">
    <source>
        <dbReference type="SAM" id="MobiDB-lite"/>
    </source>
</evidence>
<feature type="region of interest" description="Disordered" evidence="1">
    <location>
        <begin position="1"/>
        <end position="80"/>
    </location>
</feature>